<reference evidence="1 2" key="1">
    <citation type="submission" date="2017-04" db="EMBL/GenBank/DDBJ databases">
        <authorList>
            <person name="Afonso C.L."/>
            <person name="Miller P.J."/>
            <person name="Scott M.A."/>
            <person name="Spackman E."/>
            <person name="Goraichik I."/>
            <person name="Dimitrov K.M."/>
            <person name="Suarez D.L."/>
            <person name="Swayne D.E."/>
        </authorList>
    </citation>
    <scope>NUCLEOTIDE SEQUENCE [LARGE SCALE GENOMIC DNA]</scope>
    <source>
        <strain evidence="1 2">DSM 13146</strain>
    </source>
</reference>
<name>A0A1W1X256_9BACT</name>
<dbReference type="RefSeq" id="WP_139796440.1">
    <property type="nucleotide sequence ID" value="NZ_FWXF01000001.1"/>
</dbReference>
<dbReference type="EMBL" id="FWXF01000001">
    <property type="protein sequence ID" value="SMC17818.1"/>
    <property type="molecule type" value="Genomic_DNA"/>
</dbReference>
<evidence type="ECO:0000313" key="1">
    <source>
        <dbReference type="EMBL" id="SMC17818.1"/>
    </source>
</evidence>
<accession>A0A1W1X256</accession>
<organism evidence="1 2">
    <name type="scientific">Desulfacinum hydrothermale DSM 13146</name>
    <dbReference type="NCBI Taxonomy" id="1121390"/>
    <lineage>
        <taxon>Bacteria</taxon>
        <taxon>Pseudomonadati</taxon>
        <taxon>Thermodesulfobacteriota</taxon>
        <taxon>Syntrophobacteria</taxon>
        <taxon>Syntrophobacterales</taxon>
        <taxon>Syntrophobacteraceae</taxon>
        <taxon>Desulfacinum</taxon>
    </lineage>
</organism>
<dbReference type="AlphaFoldDB" id="A0A1W1X256"/>
<dbReference type="STRING" id="1121390.SAMN02746041_00403"/>
<protein>
    <submittedName>
        <fullName evidence="1">Uncharacterized protein</fullName>
    </submittedName>
</protein>
<sequence length="110" mass="12472">MGIDGRKLPHEIVFEVTERTMVKGQLLAIPEIEVDTYWVSLKDLEAQEVIDLYHDHGTSEQLHPEIKTDLDLERLASGKFAANELILHRSGEPGCERWRRRIAVATPKGG</sequence>
<gene>
    <name evidence="1" type="ORF">SAMN02746041_00403</name>
</gene>
<evidence type="ECO:0000313" key="2">
    <source>
        <dbReference type="Proteomes" id="UP000192783"/>
    </source>
</evidence>
<dbReference type="Proteomes" id="UP000192783">
    <property type="component" value="Unassembled WGS sequence"/>
</dbReference>
<dbReference type="OrthoDB" id="9815173at2"/>
<keyword evidence="2" id="KW-1185">Reference proteome</keyword>
<proteinExistence type="predicted"/>